<comment type="caution">
    <text evidence="3">The sequence shown here is derived from an EMBL/GenBank/DDBJ whole genome shotgun (WGS) entry which is preliminary data.</text>
</comment>
<dbReference type="CDD" id="cd22903">
    <property type="entry name" value="NI9M"/>
    <property type="match status" value="1"/>
</dbReference>
<feature type="region of interest" description="Disordered" evidence="1">
    <location>
        <begin position="54"/>
        <end position="73"/>
    </location>
</feature>
<evidence type="ECO:0000256" key="2">
    <source>
        <dbReference type="SAM" id="Phobius"/>
    </source>
</evidence>
<keyword evidence="2" id="KW-1133">Transmembrane helix</keyword>
<feature type="region of interest" description="Disordered" evidence="1">
    <location>
        <begin position="137"/>
        <end position="159"/>
    </location>
</feature>
<evidence type="ECO:0000313" key="4">
    <source>
        <dbReference type="Proteomes" id="UP000239560"/>
    </source>
</evidence>
<dbReference type="PANTHER" id="PTHR38488">
    <property type="entry name" value="OXIDOREDUCTASE 9.5 KDA SUBUNIT, PUTATIVE (AFU_ORTHOLOGUE AFUA_5G08980)-RELATED"/>
    <property type="match status" value="1"/>
</dbReference>
<feature type="compositionally biased region" description="Low complexity" evidence="1">
    <location>
        <begin position="57"/>
        <end position="73"/>
    </location>
</feature>
<keyword evidence="2" id="KW-0812">Transmembrane</keyword>
<evidence type="ECO:0000256" key="1">
    <source>
        <dbReference type="SAM" id="MobiDB-lite"/>
    </source>
</evidence>
<feature type="compositionally biased region" description="Acidic residues" evidence="1">
    <location>
        <begin position="150"/>
        <end position="159"/>
    </location>
</feature>
<feature type="compositionally biased region" description="Polar residues" evidence="1">
    <location>
        <begin position="1"/>
        <end position="13"/>
    </location>
</feature>
<proteinExistence type="predicted"/>
<dbReference type="OrthoDB" id="2093409at2759"/>
<name>A0A2T0A3R6_RHOTO</name>
<sequence>MKPNTNAERQSQTARRGGGQRGPRLRAPLQRLTVIYSYVRVALNPRQPALPVRSERLLSNPSPTTLSRSSSSLYPPAMSAPNVFRRTYSFLQRSAHEQPAIFYSLALGAVGPVLVVTVPPIRKRYFGYKPAERIPQSYPLPSRPRQATEGYEDGWELKA</sequence>
<protein>
    <recommendedName>
        <fullName evidence="5">NADH-ubiquinone oxidoreductase 9.5 kDa subunit</fullName>
    </recommendedName>
</protein>
<reference evidence="3 4" key="1">
    <citation type="journal article" date="2018" name="Elife">
        <title>Functional genomics of lipid metabolism in the oleaginous yeast Rhodosporidium toruloides.</title>
        <authorList>
            <person name="Coradetti S.T."/>
            <person name="Pinel D."/>
            <person name="Geiselman G."/>
            <person name="Ito M."/>
            <person name="Mondo S."/>
            <person name="Reilly M.C."/>
            <person name="Cheng Y.F."/>
            <person name="Bauer S."/>
            <person name="Grigoriev I."/>
            <person name="Gladden J.M."/>
            <person name="Simmons B.A."/>
            <person name="Brem R."/>
            <person name="Arkin A.P."/>
            <person name="Skerker J.M."/>
        </authorList>
    </citation>
    <scope>NUCLEOTIDE SEQUENCE [LARGE SCALE GENOMIC DNA]</scope>
    <source>
        <strain evidence="3 4">NBRC 0880</strain>
    </source>
</reference>
<keyword evidence="2" id="KW-0472">Membrane</keyword>
<accession>A0A2T0A3R6</accession>
<feature type="transmembrane region" description="Helical" evidence="2">
    <location>
        <begin position="100"/>
        <end position="121"/>
    </location>
</feature>
<dbReference type="Proteomes" id="UP000239560">
    <property type="component" value="Unassembled WGS sequence"/>
</dbReference>
<evidence type="ECO:0000313" key="3">
    <source>
        <dbReference type="EMBL" id="PRQ72658.1"/>
    </source>
</evidence>
<gene>
    <name evidence="3" type="ORF">AAT19DRAFT_16582</name>
</gene>
<dbReference type="PANTHER" id="PTHR38488:SF1">
    <property type="entry name" value="OXIDOREDUCTASE 9.5 KDA SUBUNIT, PUTATIVE (AFU_ORTHOLOGUE AFUA_5G08980)-RELATED"/>
    <property type="match status" value="1"/>
</dbReference>
<dbReference type="AlphaFoldDB" id="A0A2T0A3R6"/>
<feature type="region of interest" description="Disordered" evidence="1">
    <location>
        <begin position="1"/>
        <end position="24"/>
    </location>
</feature>
<organism evidence="3 4">
    <name type="scientific">Rhodotorula toruloides</name>
    <name type="common">Yeast</name>
    <name type="synonym">Rhodosporidium toruloides</name>
    <dbReference type="NCBI Taxonomy" id="5286"/>
    <lineage>
        <taxon>Eukaryota</taxon>
        <taxon>Fungi</taxon>
        <taxon>Dikarya</taxon>
        <taxon>Basidiomycota</taxon>
        <taxon>Pucciniomycotina</taxon>
        <taxon>Microbotryomycetes</taxon>
        <taxon>Sporidiobolales</taxon>
        <taxon>Sporidiobolaceae</taxon>
        <taxon>Rhodotorula</taxon>
    </lineage>
</organism>
<evidence type="ECO:0008006" key="5">
    <source>
        <dbReference type="Google" id="ProtNLM"/>
    </source>
</evidence>
<dbReference type="EMBL" id="LCTV02000009">
    <property type="protein sequence ID" value="PRQ72658.1"/>
    <property type="molecule type" value="Genomic_DNA"/>
</dbReference>
<dbReference type="InterPro" id="IPR039961">
    <property type="entry name" value="Nuo9.5"/>
</dbReference>